<evidence type="ECO:0000313" key="1">
    <source>
        <dbReference type="EMBL" id="QQP49767.1"/>
    </source>
</evidence>
<name>A0A7T8K7F5_CALRO</name>
<feature type="non-terminal residue" evidence="1">
    <location>
        <position position="178"/>
    </location>
</feature>
<evidence type="ECO:0000313" key="2">
    <source>
        <dbReference type="Proteomes" id="UP000595437"/>
    </source>
</evidence>
<keyword evidence="2" id="KW-1185">Reference proteome</keyword>
<dbReference type="PANTHER" id="PTHR37984:SF8">
    <property type="entry name" value="CCHC-TYPE DOMAIN-CONTAINING PROTEIN"/>
    <property type="match status" value="1"/>
</dbReference>
<proteinExistence type="predicted"/>
<feature type="non-terminal residue" evidence="1">
    <location>
        <position position="1"/>
    </location>
</feature>
<dbReference type="Proteomes" id="UP000595437">
    <property type="component" value="Chromosome 7"/>
</dbReference>
<protein>
    <submittedName>
        <fullName evidence="1">LOC100905314</fullName>
    </submittedName>
</protein>
<gene>
    <name evidence="1" type="ORF">FKW44_010538</name>
</gene>
<sequence>TTELEITHSCGKRITVDVIITSSMKREFLIGIDDLKRLSVIVDGFPNVLVYKTKVSYKQAVKSVQSIIKKTEKQNIDTELFAWRNTPRADGYSPAQIMFNRRQRGYLPMLPNAYKEIDSTATYNRRKEESVPASDRPVQGFSVGDEVIVQDPITKKWTTEAIVKKIRDNERSYILVNN</sequence>
<dbReference type="EMBL" id="CP045896">
    <property type="protein sequence ID" value="QQP49767.1"/>
    <property type="molecule type" value="Genomic_DNA"/>
</dbReference>
<dbReference type="AlphaFoldDB" id="A0A7T8K7F5"/>
<reference evidence="2" key="1">
    <citation type="submission" date="2021-01" db="EMBL/GenBank/DDBJ databases">
        <title>Caligus Genome Assembly.</title>
        <authorList>
            <person name="Gallardo-Escarate C."/>
        </authorList>
    </citation>
    <scope>NUCLEOTIDE SEQUENCE [LARGE SCALE GENOMIC DNA]</scope>
</reference>
<accession>A0A7T8K7F5</accession>
<dbReference type="InterPro" id="IPR050951">
    <property type="entry name" value="Retrovirus_Pol_polyprotein"/>
</dbReference>
<dbReference type="OrthoDB" id="2286242at2759"/>
<organism evidence="1 2">
    <name type="scientific">Caligus rogercresseyi</name>
    <name type="common">Sea louse</name>
    <dbReference type="NCBI Taxonomy" id="217165"/>
    <lineage>
        <taxon>Eukaryota</taxon>
        <taxon>Metazoa</taxon>
        <taxon>Ecdysozoa</taxon>
        <taxon>Arthropoda</taxon>
        <taxon>Crustacea</taxon>
        <taxon>Multicrustacea</taxon>
        <taxon>Hexanauplia</taxon>
        <taxon>Copepoda</taxon>
        <taxon>Siphonostomatoida</taxon>
        <taxon>Caligidae</taxon>
        <taxon>Caligus</taxon>
    </lineage>
</organism>
<dbReference type="PANTHER" id="PTHR37984">
    <property type="entry name" value="PROTEIN CBG26694"/>
    <property type="match status" value="1"/>
</dbReference>